<comment type="caution">
    <text evidence="2">The sequence shown here is derived from an EMBL/GenBank/DDBJ whole genome shotgun (WGS) entry which is preliminary data.</text>
</comment>
<sequence length="224" mass="25249">MDSSSSEGEEPELDPMPVPQCPGKEKVSEPAPGDGRLQRICLKVRTIKLEEGVDLPPYEPLPEPDSTMSRPIFSNFGASGAFGPQSRRATNLTSAEGRKVLLTLSKPDVVLTNAVQGLRALWNLIRAPTFDPVVDHDTLSKIQPLLCQIAKVKPHIAPACNHLDRWLSKTLKHICKIKSILPSVRDLEEILEDHCDAKKDLQRLLKRRRRFWTGLRRWNKRKSL</sequence>
<feature type="region of interest" description="Disordered" evidence="1">
    <location>
        <begin position="1"/>
        <end position="35"/>
    </location>
</feature>
<accession>A0A314YFF1</accession>
<name>A0A314YFF1_PRUYE</name>
<gene>
    <name evidence="2" type="ORF">Pyn_04912</name>
</gene>
<evidence type="ECO:0000256" key="1">
    <source>
        <dbReference type="SAM" id="MobiDB-lite"/>
    </source>
</evidence>
<reference evidence="2 3" key="1">
    <citation type="submission" date="2018-02" db="EMBL/GenBank/DDBJ databases">
        <title>Draft genome of wild Prunus yedoensis var. nudiflora.</title>
        <authorList>
            <person name="Baek S."/>
            <person name="Kim J.-H."/>
            <person name="Choi K."/>
            <person name="Kim G.-B."/>
            <person name="Cho A."/>
            <person name="Jang H."/>
            <person name="Shin C.-H."/>
            <person name="Yu H.-J."/>
            <person name="Mun J.-H."/>
        </authorList>
    </citation>
    <scope>NUCLEOTIDE SEQUENCE [LARGE SCALE GENOMIC DNA]</scope>
    <source>
        <strain evidence="3">cv. Jeju island</strain>
        <tissue evidence="2">Leaf</tissue>
    </source>
</reference>
<dbReference type="Proteomes" id="UP000250321">
    <property type="component" value="Unassembled WGS sequence"/>
</dbReference>
<dbReference type="AlphaFoldDB" id="A0A314YFF1"/>
<organism evidence="2 3">
    <name type="scientific">Prunus yedoensis var. nudiflora</name>
    <dbReference type="NCBI Taxonomy" id="2094558"/>
    <lineage>
        <taxon>Eukaryota</taxon>
        <taxon>Viridiplantae</taxon>
        <taxon>Streptophyta</taxon>
        <taxon>Embryophyta</taxon>
        <taxon>Tracheophyta</taxon>
        <taxon>Spermatophyta</taxon>
        <taxon>Magnoliopsida</taxon>
        <taxon>eudicotyledons</taxon>
        <taxon>Gunneridae</taxon>
        <taxon>Pentapetalae</taxon>
        <taxon>rosids</taxon>
        <taxon>fabids</taxon>
        <taxon>Rosales</taxon>
        <taxon>Rosaceae</taxon>
        <taxon>Amygdaloideae</taxon>
        <taxon>Amygdaleae</taxon>
        <taxon>Prunus</taxon>
    </lineage>
</organism>
<proteinExistence type="predicted"/>
<protein>
    <submittedName>
        <fullName evidence="2">Uncharacterized protein</fullName>
    </submittedName>
</protein>
<evidence type="ECO:0000313" key="3">
    <source>
        <dbReference type="Proteomes" id="UP000250321"/>
    </source>
</evidence>
<evidence type="ECO:0000313" key="2">
    <source>
        <dbReference type="EMBL" id="PQQ06232.1"/>
    </source>
</evidence>
<keyword evidence="3" id="KW-1185">Reference proteome</keyword>
<dbReference type="EMBL" id="PJQY01000988">
    <property type="protein sequence ID" value="PQQ06232.1"/>
    <property type="molecule type" value="Genomic_DNA"/>
</dbReference>